<feature type="domain" description="Brl1/Brr6" evidence="3">
    <location>
        <begin position="243"/>
        <end position="377"/>
    </location>
</feature>
<dbReference type="EMBL" id="JAULSU010000001">
    <property type="protein sequence ID" value="KAK0632951.1"/>
    <property type="molecule type" value="Genomic_DNA"/>
</dbReference>
<gene>
    <name evidence="4" type="ORF">B0T14DRAFT_533246</name>
</gene>
<evidence type="ECO:0000313" key="5">
    <source>
        <dbReference type="Proteomes" id="UP001175000"/>
    </source>
</evidence>
<name>A0AA39XG18_9PEZI</name>
<sequence length="474" mass="52294">MDRRGFEGPMDWEYENHPPVDPSSPFVTRTGSKPRGFFNPPEPQRFGTGNTNIFGTDAAPRSSPLKAQNGPQPPRSLFNPSIINKSSAPSFRNPAFTTPQKRVDELAFSEYSGAESSPAMTDISEATVETPDVDRDDDFGKMTITPHSAGRVLFNKGALRSRTPGRGELPRGNRDKVRKRKRLPGDRDVGSVRSRLPHASDDSDSDWEATTESRPPKKMTKSKGWLSSFLAVVSDHPSAPAILSKWLQLGVNLVLMSLVIIGMVYMFLQVRADLVSETEKARADLIYKMSLCRDNYLKNGCAPKANRAPALEIPCNEWETCMNQDPQSVMKVQLTVRNIGNVLNEFTDVMSFKTWGFLLSMILVAIIGANICFGSLRESTLAHPVQPQSSQPAAPPMLGAAQHNPRQAYIWAPIGETPRHVRRNLLVDDATDTENSPEIKALMPPQTPSARRSPSKGERGRSPTKASRSPSKGY</sequence>
<feature type="region of interest" description="Disordered" evidence="1">
    <location>
        <begin position="111"/>
        <end position="140"/>
    </location>
</feature>
<protein>
    <submittedName>
        <fullName evidence="4">Di-sulfide bridge nucleocytoplasmic transport domain-containing protein</fullName>
    </submittedName>
</protein>
<dbReference type="SMART" id="SM01042">
    <property type="entry name" value="Brr6_like_C_C"/>
    <property type="match status" value="1"/>
</dbReference>
<dbReference type="InterPro" id="IPR018767">
    <property type="entry name" value="Brl1/Brr6_dom"/>
</dbReference>
<evidence type="ECO:0000256" key="2">
    <source>
        <dbReference type="SAM" id="Phobius"/>
    </source>
</evidence>
<organism evidence="4 5">
    <name type="scientific">Immersiella caudata</name>
    <dbReference type="NCBI Taxonomy" id="314043"/>
    <lineage>
        <taxon>Eukaryota</taxon>
        <taxon>Fungi</taxon>
        <taxon>Dikarya</taxon>
        <taxon>Ascomycota</taxon>
        <taxon>Pezizomycotina</taxon>
        <taxon>Sordariomycetes</taxon>
        <taxon>Sordariomycetidae</taxon>
        <taxon>Sordariales</taxon>
        <taxon>Lasiosphaeriaceae</taxon>
        <taxon>Immersiella</taxon>
    </lineage>
</organism>
<feature type="region of interest" description="Disordered" evidence="1">
    <location>
        <begin position="155"/>
        <end position="221"/>
    </location>
</feature>
<evidence type="ECO:0000259" key="3">
    <source>
        <dbReference type="SMART" id="SM01042"/>
    </source>
</evidence>
<feature type="transmembrane region" description="Helical" evidence="2">
    <location>
        <begin position="249"/>
        <end position="268"/>
    </location>
</feature>
<reference evidence="4" key="1">
    <citation type="submission" date="2023-06" db="EMBL/GenBank/DDBJ databases">
        <title>Genome-scale phylogeny and comparative genomics of the fungal order Sordariales.</title>
        <authorList>
            <consortium name="Lawrence Berkeley National Laboratory"/>
            <person name="Hensen N."/>
            <person name="Bonometti L."/>
            <person name="Westerberg I."/>
            <person name="Brannstrom I.O."/>
            <person name="Guillou S."/>
            <person name="Cros-Aarteil S."/>
            <person name="Calhoun S."/>
            <person name="Haridas S."/>
            <person name="Kuo A."/>
            <person name="Mondo S."/>
            <person name="Pangilinan J."/>
            <person name="Riley R."/>
            <person name="Labutti K."/>
            <person name="Andreopoulos B."/>
            <person name="Lipzen A."/>
            <person name="Chen C."/>
            <person name="Yanf M."/>
            <person name="Daum C."/>
            <person name="Ng V."/>
            <person name="Clum A."/>
            <person name="Steindorff A."/>
            <person name="Ohm R."/>
            <person name="Martin F."/>
            <person name="Silar P."/>
            <person name="Natvig D."/>
            <person name="Lalanne C."/>
            <person name="Gautier V."/>
            <person name="Ament-Velasquez S.L."/>
            <person name="Kruys A."/>
            <person name="Hutchinson M.I."/>
            <person name="Powell A.J."/>
            <person name="Barry K."/>
            <person name="Miller A.N."/>
            <person name="Grigoriev I.V."/>
            <person name="Debuchy R."/>
            <person name="Gladieux P."/>
            <person name="Thoren M.H."/>
            <person name="Johannesson H."/>
        </authorList>
    </citation>
    <scope>NUCLEOTIDE SEQUENCE</scope>
    <source>
        <strain evidence="4">CBS 606.72</strain>
    </source>
</reference>
<feature type="region of interest" description="Disordered" evidence="1">
    <location>
        <begin position="1"/>
        <end position="99"/>
    </location>
</feature>
<feature type="region of interest" description="Disordered" evidence="1">
    <location>
        <begin position="427"/>
        <end position="474"/>
    </location>
</feature>
<evidence type="ECO:0000313" key="4">
    <source>
        <dbReference type="EMBL" id="KAK0632951.1"/>
    </source>
</evidence>
<dbReference type="Pfam" id="PF10104">
    <property type="entry name" value="Brr6_like_C_C"/>
    <property type="match status" value="1"/>
</dbReference>
<evidence type="ECO:0000256" key="1">
    <source>
        <dbReference type="SAM" id="MobiDB-lite"/>
    </source>
</evidence>
<dbReference type="GO" id="GO:0031965">
    <property type="term" value="C:nuclear membrane"/>
    <property type="evidence" value="ECO:0007669"/>
    <property type="project" value="InterPro"/>
</dbReference>
<dbReference type="PANTHER" id="PTHR28136">
    <property type="entry name" value="NUCLEUS EXPORT PROTEIN BRR6"/>
    <property type="match status" value="1"/>
</dbReference>
<accession>A0AA39XG18</accession>
<keyword evidence="2" id="KW-0472">Membrane</keyword>
<dbReference type="PANTHER" id="PTHR28136:SF1">
    <property type="entry name" value="NUCLEUS EXPORT PROTEIN BRL1"/>
    <property type="match status" value="1"/>
</dbReference>
<comment type="caution">
    <text evidence="4">The sequence shown here is derived from an EMBL/GenBank/DDBJ whole genome shotgun (WGS) entry which is preliminary data.</text>
</comment>
<dbReference type="Proteomes" id="UP001175000">
    <property type="component" value="Unassembled WGS sequence"/>
</dbReference>
<dbReference type="AlphaFoldDB" id="A0AA39XG18"/>
<keyword evidence="2" id="KW-1133">Transmembrane helix</keyword>
<feature type="compositionally biased region" description="Polar residues" evidence="1">
    <location>
        <begin position="464"/>
        <end position="474"/>
    </location>
</feature>
<proteinExistence type="predicted"/>
<dbReference type="GO" id="GO:0055088">
    <property type="term" value="P:lipid homeostasis"/>
    <property type="evidence" value="ECO:0007669"/>
    <property type="project" value="InterPro"/>
</dbReference>
<keyword evidence="5" id="KW-1185">Reference proteome</keyword>
<dbReference type="GO" id="GO:0006998">
    <property type="term" value="P:nuclear envelope organization"/>
    <property type="evidence" value="ECO:0007669"/>
    <property type="project" value="InterPro"/>
</dbReference>
<keyword evidence="2" id="KW-0812">Transmembrane</keyword>
<dbReference type="InterPro" id="IPR040202">
    <property type="entry name" value="Brl1/Brr6"/>
</dbReference>
<feature type="compositionally biased region" description="Polar residues" evidence="1">
    <location>
        <begin position="78"/>
        <end position="99"/>
    </location>
</feature>
<feature type="transmembrane region" description="Helical" evidence="2">
    <location>
        <begin position="355"/>
        <end position="376"/>
    </location>
</feature>